<organism evidence="3 4">
    <name type="scientific">Grifola frondosa</name>
    <name type="common">Maitake</name>
    <name type="synonym">Polyporus frondosus</name>
    <dbReference type="NCBI Taxonomy" id="5627"/>
    <lineage>
        <taxon>Eukaryota</taxon>
        <taxon>Fungi</taxon>
        <taxon>Dikarya</taxon>
        <taxon>Basidiomycota</taxon>
        <taxon>Agaricomycotina</taxon>
        <taxon>Agaricomycetes</taxon>
        <taxon>Polyporales</taxon>
        <taxon>Grifolaceae</taxon>
        <taxon>Grifola</taxon>
    </lineage>
</organism>
<keyword evidence="1" id="KW-0479">Metal-binding</keyword>
<dbReference type="GO" id="GO:0016705">
    <property type="term" value="F:oxidoreductase activity, acting on paired donors, with incorporation or reduction of molecular oxygen"/>
    <property type="evidence" value="ECO:0007669"/>
    <property type="project" value="InterPro"/>
</dbReference>
<dbReference type="GO" id="GO:0005506">
    <property type="term" value="F:iron ion binding"/>
    <property type="evidence" value="ECO:0007669"/>
    <property type="project" value="InterPro"/>
</dbReference>
<evidence type="ECO:0008006" key="5">
    <source>
        <dbReference type="Google" id="ProtNLM"/>
    </source>
</evidence>
<proteinExistence type="predicted"/>
<gene>
    <name evidence="3" type="ORF">A0H81_06185</name>
</gene>
<keyword evidence="2" id="KW-0408">Iron</keyword>
<keyword evidence="4" id="KW-1185">Reference proteome</keyword>
<evidence type="ECO:0000256" key="2">
    <source>
        <dbReference type="ARBA" id="ARBA00023004"/>
    </source>
</evidence>
<protein>
    <recommendedName>
        <fullName evidence="5">Cytochrome P450</fullName>
    </recommendedName>
</protein>
<dbReference type="PROSITE" id="PS00086">
    <property type="entry name" value="CYTOCHROME_P450"/>
    <property type="match status" value="1"/>
</dbReference>
<reference evidence="3 4" key="1">
    <citation type="submission" date="2016-03" db="EMBL/GenBank/DDBJ databases">
        <title>Whole genome sequencing of Grifola frondosa 9006-11.</title>
        <authorList>
            <person name="Min B."/>
            <person name="Park H."/>
            <person name="Kim J.-G."/>
            <person name="Cho H."/>
            <person name="Oh Y.-L."/>
            <person name="Kong W.-S."/>
            <person name="Choi I.-G."/>
        </authorList>
    </citation>
    <scope>NUCLEOTIDE SEQUENCE [LARGE SCALE GENOMIC DNA]</scope>
    <source>
        <strain evidence="3 4">9006-11</strain>
    </source>
</reference>
<dbReference type="InterPro" id="IPR036396">
    <property type="entry name" value="Cyt_P450_sf"/>
</dbReference>
<comment type="caution">
    <text evidence="3">The sequence shown here is derived from an EMBL/GenBank/DDBJ whole genome shotgun (WGS) entry which is preliminary data.</text>
</comment>
<evidence type="ECO:0000313" key="3">
    <source>
        <dbReference type="EMBL" id="OBZ74191.1"/>
    </source>
</evidence>
<evidence type="ECO:0000256" key="1">
    <source>
        <dbReference type="ARBA" id="ARBA00022723"/>
    </source>
</evidence>
<sequence length="242" mass="26868">MKERLDMHKDGVKHAGQISRFACAILPSGGYIICSKVSFKGMSVCHSKLSLREFVDADNFQHPIILGETTFTLSLFAKRFRSVFFVLVAISKFVARFKPNALTRARRGLAAQIDDRQRYYWEHVHSHAGMAGQGGTNATKDAGEAVLSCRCGQRVSLPFAWAALRLLGLTDAMIGGELIPAGTVENSQDLETYLVPFSTGPRSCLGINLAWCELYLNMFRKVDMTLYNKTHLASKIPHLGRI</sequence>
<dbReference type="GO" id="GO:0020037">
    <property type="term" value="F:heme binding"/>
    <property type="evidence" value="ECO:0007669"/>
    <property type="project" value="InterPro"/>
</dbReference>
<dbReference type="EMBL" id="LUGG01000006">
    <property type="protein sequence ID" value="OBZ74191.1"/>
    <property type="molecule type" value="Genomic_DNA"/>
</dbReference>
<dbReference type="Gene3D" id="1.10.630.10">
    <property type="entry name" value="Cytochrome P450"/>
    <property type="match status" value="1"/>
</dbReference>
<accession>A0A1C7MB87</accession>
<dbReference type="STRING" id="5627.A0A1C7MB87"/>
<dbReference type="OrthoDB" id="1470350at2759"/>
<dbReference type="InterPro" id="IPR017972">
    <property type="entry name" value="Cyt_P450_CS"/>
</dbReference>
<dbReference type="Proteomes" id="UP000092993">
    <property type="component" value="Unassembled WGS sequence"/>
</dbReference>
<name>A0A1C7MB87_GRIFR</name>
<dbReference type="AlphaFoldDB" id="A0A1C7MB87"/>
<evidence type="ECO:0000313" key="4">
    <source>
        <dbReference type="Proteomes" id="UP000092993"/>
    </source>
</evidence>
<dbReference type="SUPFAM" id="SSF48264">
    <property type="entry name" value="Cytochrome P450"/>
    <property type="match status" value="1"/>
</dbReference>
<dbReference type="GO" id="GO:0004497">
    <property type="term" value="F:monooxygenase activity"/>
    <property type="evidence" value="ECO:0007669"/>
    <property type="project" value="InterPro"/>
</dbReference>